<dbReference type="SUPFAM" id="SSF52777">
    <property type="entry name" value="CoA-dependent acyltransferases"/>
    <property type="match status" value="1"/>
</dbReference>
<reference evidence="1 2" key="1">
    <citation type="submission" date="2018-07" db="EMBL/GenBank/DDBJ databases">
        <title>GABA Modulating Bacteria of the Human Gut Microbiota.</title>
        <authorList>
            <person name="Strandwitz P."/>
            <person name="Kim K.H."/>
            <person name="Terekhova D."/>
            <person name="Liu J.K."/>
            <person name="Sharma A."/>
            <person name="Levering J."/>
            <person name="Mcdonald D."/>
            <person name="Dietrich D."/>
            <person name="Ramadhar T.R."/>
            <person name="Lekbua A."/>
            <person name="Mroue N."/>
            <person name="Liston C."/>
            <person name="Stewart E.J."/>
            <person name="Dubin M.J."/>
            <person name="Zengler K."/>
            <person name="Knight R."/>
            <person name="Gilbert J.A."/>
            <person name="Clardy J."/>
            <person name="Lewis K."/>
        </authorList>
    </citation>
    <scope>NUCLEOTIDE SEQUENCE [LARGE SCALE GENOMIC DNA]</scope>
    <source>
        <strain evidence="1 2">KLE1738</strain>
    </source>
</reference>
<dbReference type="PANTHER" id="PTHR38474:SF1">
    <property type="entry name" value="SLR0299 PROTEIN"/>
    <property type="match status" value="1"/>
</dbReference>
<keyword evidence="1" id="KW-0808">Transferase</keyword>
<gene>
    <name evidence="1" type="ORF">DV520_06040</name>
</gene>
<dbReference type="InterPro" id="IPR001707">
    <property type="entry name" value="Cmp_AcTrfase"/>
</dbReference>
<dbReference type="SMART" id="SM01059">
    <property type="entry name" value="CAT"/>
    <property type="match status" value="1"/>
</dbReference>
<dbReference type="EMBL" id="QQRQ01000007">
    <property type="protein sequence ID" value="RFT06758.1"/>
    <property type="molecule type" value="Genomic_DNA"/>
</dbReference>
<dbReference type="InterPro" id="IPR023213">
    <property type="entry name" value="CAT-like_dom_sf"/>
</dbReference>
<dbReference type="AlphaFoldDB" id="A0A3E2B402"/>
<accession>A0A3E2B402</accession>
<dbReference type="Pfam" id="PF00302">
    <property type="entry name" value="CAT"/>
    <property type="match status" value="1"/>
</dbReference>
<dbReference type="GO" id="GO:0008811">
    <property type="term" value="F:chloramphenicol O-acetyltransferase activity"/>
    <property type="evidence" value="ECO:0007669"/>
    <property type="project" value="InterPro"/>
</dbReference>
<dbReference type="GeneID" id="97995295"/>
<evidence type="ECO:0000313" key="2">
    <source>
        <dbReference type="Proteomes" id="UP000260649"/>
    </source>
</evidence>
<evidence type="ECO:0000313" key="1">
    <source>
        <dbReference type="EMBL" id="RFT06758.1"/>
    </source>
</evidence>
<comment type="caution">
    <text evidence="1">The sequence shown here is derived from an EMBL/GenBank/DDBJ whole genome shotgun (WGS) entry which is preliminary data.</text>
</comment>
<dbReference type="PANTHER" id="PTHR38474">
    <property type="entry name" value="SLR0299 PROTEIN"/>
    <property type="match status" value="1"/>
</dbReference>
<dbReference type="OrthoDB" id="9801766at2"/>
<proteinExistence type="predicted"/>
<organism evidence="1 2">
    <name type="scientific">Evtepia gabavorous</name>
    <dbReference type="NCBI Taxonomy" id="2211183"/>
    <lineage>
        <taxon>Bacteria</taxon>
        <taxon>Bacillati</taxon>
        <taxon>Bacillota</taxon>
        <taxon>Clostridia</taxon>
        <taxon>Eubacteriales</taxon>
        <taxon>Evtepia</taxon>
    </lineage>
</organism>
<dbReference type="Gene3D" id="3.30.559.10">
    <property type="entry name" value="Chloramphenicol acetyltransferase-like domain"/>
    <property type="match status" value="1"/>
</dbReference>
<sequence length="212" mass="24449">MEYRIIPMETYPRRAHFAYFSTMAQPYAGVTVSVEITHFLESVQEKGSPFFLSFLYCVSRAANQVPELRQRIWKGEIIEYQNCPTSHTVALPDGTYCYCMLRSEKPFQEYLPEAVQAQEAAKRRQSLEDGTEEESLPLLFVSSLPWITYDGIVQPTPSPADSNPRITWGRYRREGTRAFLPVSLLCHHALVDGLHMARFYQNLEAELERWSG</sequence>
<name>A0A3E2B402_9FIRM</name>
<dbReference type="RefSeq" id="WP_117142131.1">
    <property type="nucleotide sequence ID" value="NZ_CAKXKJ010000002.1"/>
</dbReference>
<protein>
    <submittedName>
        <fullName evidence="1">Chloramphenicol acetyltransferase</fullName>
    </submittedName>
</protein>
<dbReference type="Proteomes" id="UP000260649">
    <property type="component" value="Unassembled WGS sequence"/>
</dbReference>
<keyword evidence="2" id="KW-1185">Reference proteome</keyword>